<name>A0A6J6V2Q9_9ZZZZ</name>
<evidence type="ECO:0000313" key="4">
    <source>
        <dbReference type="EMBL" id="CAB4833778.1"/>
    </source>
</evidence>
<sequence length="191" mass="20553">MTTAAALLRETRAGARRTQADLERLSGVRQAAISRAERGRQDLTVAALDRLVHAAGWRISVLPTQAGTAADAADLCRHHLAAGSEDGAYRTVIQLADWLASEHGAERVALTVTPPAPTGDRRYDAFIAGVVEHRLVEESLPHPKWLPTSATLTERWFVDIFSTHDPAVLASTPPALLDRGVVIDAAELESV</sequence>
<dbReference type="EMBL" id="CAEZXX010000185">
    <property type="protein sequence ID" value="CAB4725688.1"/>
    <property type="molecule type" value="Genomic_DNA"/>
</dbReference>
<dbReference type="SUPFAM" id="SSF47413">
    <property type="entry name" value="lambda repressor-like DNA-binding domains"/>
    <property type="match status" value="1"/>
</dbReference>
<dbReference type="InterPro" id="IPR001387">
    <property type="entry name" value="Cro/C1-type_HTH"/>
</dbReference>
<evidence type="ECO:0000313" key="3">
    <source>
        <dbReference type="EMBL" id="CAB4765874.1"/>
    </source>
</evidence>
<protein>
    <submittedName>
        <fullName evidence="3">Unannotated protein</fullName>
    </submittedName>
</protein>
<gene>
    <name evidence="2" type="ORF">UFOPK2602_02051</name>
    <name evidence="3" type="ORF">UFOPK2806_02086</name>
    <name evidence="4" type="ORF">UFOPK3099_02414</name>
    <name evidence="5" type="ORF">UFOPK3931_03455</name>
    <name evidence="6" type="ORF">UFOPK4306_01364</name>
</gene>
<evidence type="ECO:0000313" key="6">
    <source>
        <dbReference type="EMBL" id="CAB5064171.1"/>
    </source>
</evidence>
<evidence type="ECO:0000313" key="5">
    <source>
        <dbReference type="EMBL" id="CAB5022626.1"/>
    </source>
</evidence>
<dbReference type="GO" id="GO:0003677">
    <property type="term" value="F:DNA binding"/>
    <property type="evidence" value="ECO:0007669"/>
    <property type="project" value="InterPro"/>
</dbReference>
<dbReference type="EMBL" id="CAFBQP010000048">
    <property type="protein sequence ID" value="CAB5064171.1"/>
    <property type="molecule type" value="Genomic_DNA"/>
</dbReference>
<evidence type="ECO:0000259" key="1">
    <source>
        <dbReference type="PROSITE" id="PS50943"/>
    </source>
</evidence>
<feature type="domain" description="HTH cro/C1-type" evidence="1">
    <location>
        <begin position="8"/>
        <end position="62"/>
    </location>
</feature>
<dbReference type="CDD" id="cd00093">
    <property type="entry name" value="HTH_XRE"/>
    <property type="match status" value="1"/>
</dbReference>
<dbReference type="EMBL" id="CAFBOL010000187">
    <property type="protein sequence ID" value="CAB5022626.1"/>
    <property type="molecule type" value="Genomic_DNA"/>
</dbReference>
<dbReference type="EMBL" id="CAFAAV010000236">
    <property type="protein sequence ID" value="CAB4833778.1"/>
    <property type="molecule type" value="Genomic_DNA"/>
</dbReference>
<evidence type="ECO:0000313" key="2">
    <source>
        <dbReference type="EMBL" id="CAB4725688.1"/>
    </source>
</evidence>
<dbReference type="AlphaFoldDB" id="A0A6J6V2Q9"/>
<accession>A0A6J6V2Q9</accession>
<organism evidence="3">
    <name type="scientific">freshwater metagenome</name>
    <dbReference type="NCBI Taxonomy" id="449393"/>
    <lineage>
        <taxon>unclassified sequences</taxon>
        <taxon>metagenomes</taxon>
        <taxon>ecological metagenomes</taxon>
    </lineage>
</organism>
<proteinExistence type="predicted"/>
<dbReference type="Gene3D" id="1.10.260.40">
    <property type="entry name" value="lambda repressor-like DNA-binding domains"/>
    <property type="match status" value="1"/>
</dbReference>
<reference evidence="3" key="1">
    <citation type="submission" date="2020-05" db="EMBL/GenBank/DDBJ databases">
        <authorList>
            <person name="Chiriac C."/>
            <person name="Salcher M."/>
            <person name="Ghai R."/>
            <person name="Kavagutti S V."/>
        </authorList>
    </citation>
    <scope>NUCLEOTIDE SEQUENCE</scope>
</reference>
<dbReference type="InterPro" id="IPR010982">
    <property type="entry name" value="Lambda_DNA-bd_dom_sf"/>
</dbReference>
<dbReference type="Pfam" id="PF01381">
    <property type="entry name" value="HTH_3"/>
    <property type="match status" value="1"/>
</dbReference>
<dbReference type="PROSITE" id="PS50943">
    <property type="entry name" value="HTH_CROC1"/>
    <property type="match status" value="1"/>
</dbReference>
<dbReference type="EMBL" id="CAEZYY010000037">
    <property type="protein sequence ID" value="CAB4765874.1"/>
    <property type="molecule type" value="Genomic_DNA"/>
</dbReference>